<evidence type="ECO:0000313" key="1">
    <source>
        <dbReference type="EMBL" id="MCS5718791.1"/>
    </source>
</evidence>
<gene>
    <name evidence="1" type="ORF">N1027_11665</name>
</gene>
<evidence type="ECO:0000313" key="2">
    <source>
        <dbReference type="Proteomes" id="UP001165584"/>
    </source>
</evidence>
<dbReference type="SUPFAM" id="SSF48239">
    <property type="entry name" value="Terpenoid cyclases/Protein prenyltransferases"/>
    <property type="match status" value="1"/>
</dbReference>
<dbReference type="Gene3D" id="1.50.10.20">
    <property type="match status" value="1"/>
</dbReference>
<reference evidence="1" key="1">
    <citation type="submission" date="2022-08" db="EMBL/GenBank/DDBJ databases">
        <authorList>
            <person name="Deng Y."/>
            <person name="Han X.-F."/>
            <person name="Zhang Y.-Q."/>
        </authorList>
    </citation>
    <scope>NUCLEOTIDE SEQUENCE</scope>
    <source>
        <strain evidence="1">CPCC 205763</strain>
    </source>
</reference>
<dbReference type="EMBL" id="JANLCM010000002">
    <property type="protein sequence ID" value="MCS5718791.1"/>
    <property type="molecule type" value="Genomic_DNA"/>
</dbReference>
<name>A0ABT2GRP3_9MICO</name>
<protein>
    <recommendedName>
        <fullName evidence="3">Squalene cyclase</fullName>
    </recommendedName>
</protein>
<dbReference type="RefSeq" id="WP_259508065.1">
    <property type="nucleotide sequence ID" value="NZ_JANLCM010000002.1"/>
</dbReference>
<dbReference type="Proteomes" id="UP001165584">
    <property type="component" value="Unassembled WGS sequence"/>
</dbReference>
<sequence>MTPDDSAMDWLLDSDPAIRWQVLRDVTDAPTAAVAAERSRVATEGWGARLLAAQTPDGGWGGTTPGDRWRFDLYTLHLLAELGPDPAAPAVRRAIERTRDGVTWGPEFGDSPFFEGEEEPCINGRVLLIGATFGEISESLIQRLLGEQLDDGGWNCDAPLSRRSSFHTTICVLEGLLAAEMALGQRPDLLAARRRGEDYLLERRLLRRRRTGEIIDPSWLRFAFPSRSDFDLLRGLDYFQSTGDAPDPRLDEALAFLRERRDAAGRWALDNPELGYQHVDMGCVAGQSSRWITLRARRVLRWADQGGDSRSPGASVRPSH</sequence>
<accession>A0ABT2GRP3</accession>
<evidence type="ECO:0008006" key="3">
    <source>
        <dbReference type="Google" id="ProtNLM"/>
    </source>
</evidence>
<dbReference type="InterPro" id="IPR008930">
    <property type="entry name" value="Terpenoid_cyclase/PrenylTrfase"/>
</dbReference>
<organism evidence="1 2">
    <name type="scientific">Herbiconiux aconitum</name>
    <dbReference type="NCBI Taxonomy" id="2970913"/>
    <lineage>
        <taxon>Bacteria</taxon>
        <taxon>Bacillati</taxon>
        <taxon>Actinomycetota</taxon>
        <taxon>Actinomycetes</taxon>
        <taxon>Micrococcales</taxon>
        <taxon>Microbacteriaceae</taxon>
        <taxon>Herbiconiux</taxon>
    </lineage>
</organism>
<keyword evidence="2" id="KW-1185">Reference proteome</keyword>
<proteinExistence type="predicted"/>
<comment type="caution">
    <text evidence="1">The sequence shown here is derived from an EMBL/GenBank/DDBJ whole genome shotgun (WGS) entry which is preliminary data.</text>
</comment>